<comment type="catalytic activity">
    <reaction evidence="11 12">
        <text>tRNA(Ser) + L-serine + ATP = L-seryl-tRNA(Ser) + AMP + diphosphate + H(+)</text>
        <dbReference type="Rhea" id="RHEA:12292"/>
        <dbReference type="Rhea" id="RHEA-COMP:9669"/>
        <dbReference type="Rhea" id="RHEA-COMP:9703"/>
        <dbReference type="ChEBI" id="CHEBI:15378"/>
        <dbReference type="ChEBI" id="CHEBI:30616"/>
        <dbReference type="ChEBI" id="CHEBI:33019"/>
        <dbReference type="ChEBI" id="CHEBI:33384"/>
        <dbReference type="ChEBI" id="CHEBI:78442"/>
        <dbReference type="ChEBI" id="CHEBI:78533"/>
        <dbReference type="ChEBI" id="CHEBI:456215"/>
        <dbReference type="EC" id="6.1.1.11"/>
    </reaction>
</comment>
<feature type="binding site" evidence="12">
    <location>
        <begin position="349"/>
        <end position="352"/>
    </location>
    <ligand>
        <name>ATP</name>
        <dbReference type="ChEBI" id="CHEBI:30616"/>
    </ligand>
</feature>
<dbReference type="Pfam" id="PF02403">
    <property type="entry name" value="Seryl_tRNA_N"/>
    <property type="match status" value="1"/>
</dbReference>
<dbReference type="PIRSF" id="PIRSF001529">
    <property type="entry name" value="Ser-tRNA-synth_IIa"/>
    <property type="match status" value="1"/>
</dbReference>
<organism evidence="15 16">
    <name type="scientific">Staphylococcus simulans UMC-CNS-990</name>
    <dbReference type="NCBI Taxonomy" id="1405498"/>
    <lineage>
        <taxon>Bacteria</taxon>
        <taxon>Bacillati</taxon>
        <taxon>Bacillota</taxon>
        <taxon>Bacilli</taxon>
        <taxon>Bacillales</taxon>
        <taxon>Staphylococcaceae</taxon>
        <taxon>Staphylococcus</taxon>
    </lineage>
</organism>
<dbReference type="PROSITE" id="PS50862">
    <property type="entry name" value="AA_TRNA_LIGASE_II"/>
    <property type="match status" value="1"/>
</dbReference>
<dbReference type="InterPro" id="IPR045864">
    <property type="entry name" value="aa-tRNA-synth_II/BPL/LPL"/>
</dbReference>
<feature type="domain" description="Aminoacyl-transfer RNA synthetases class-II family profile" evidence="14">
    <location>
        <begin position="173"/>
        <end position="410"/>
    </location>
</feature>
<keyword evidence="6 12" id="KW-0547">Nucleotide-binding</keyword>
<keyword evidence="5 12" id="KW-0436">Ligase</keyword>
<feature type="coiled-coil region" evidence="13">
    <location>
        <begin position="45"/>
        <end position="96"/>
    </location>
</feature>
<feature type="binding site" evidence="12">
    <location>
        <position position="385"/>
    </location>
    <ligand>
        <name>L-serine</name>
        <dbReference type="ChEBI" id="CHEBI:33384"/>
    </ligand>
</feature>
<dbReference type="InterPro" id="IPR010978">
    <property type="entry name" value="tRNA-bd_arm"/>
</dbReference>
<gene>
    <name evidence="12" type="primary">serS</name>
    <name evidence="15" type="ORF">SSIM_01015</name>
</gene>
<comment type="subcellular location">
    <subcellularLocation>
        <location evidence="1 12">Cytoplasm</location>
    </subcellularLocation>
</comment>
<dbReference type="SUPFAM" id="SSF46589">
    <property type="entry name" value="tRNA-binding arm"/>
    <property type="match status" value="1"/>
</dbReference>
<evidence type="ECO:0000256" key="6">
    <source>
        <dbReference type="ARBA" id="ARBA00022741"/>
    </source>
</evidence>
<evidence type="ECO:0000256" key="3">
    <source>
        <dbReference type="ARBA" id="ARBA00010728"/>
    </source>
</evidence>
<evidence type="ECO:0000256" key="8">
    <source>
        <dbReference type="ARBA" id="ARBA00022917"/>
    </source>
</evidence>
<dbReference type="InterPro" id="IPR006195">
    <property type="entry name" value="aa-tRNA-synth_II"/>
</dbReference>
<dbReference type="InterPro" id="IPR033729">
    <property type="entry name" value="SerRS_core"/>
</dbReference>
<dbReference type="Gene3D" id="3.30.930.10">
    <property type="entry name" value="Bira Bifunctional Protein, Domain 2"/>
    <property type="match status" value="1"/>
</dbReference>
<comment type="similarity">
    <text evidence="3 12">Belongs to the class-II aminoacyl-tRNA synthetase family. Type-1 seryl-tRNA synthetase subfamily.</text>
</comment>
<dbReference type="RefSeq" id="WP_002480288.1">
    <property type="nucleotide sequence ID" value="NZ_AXDY01000001.1"/>
</dbReference>
<dbReference type="InterPro" id="IPR042103">
    <property type="entry name" value="SerRS_1_N_sf"/>
</dbReference>
<comment type="pathway">
    <text evidence="2 12">Aminoacyl-tRNA biosynthesis; selenocysteinyl-tRNA(Sec) biosynthesis; L-seryl-tRNA(Sec) from L-serine and tRNA(Sec): step 1/1.</text>
</comment>
<evidence type="ECO:0000313" key="15">
    <source>
        <dbReference type="EMBL" id="ERS94705.1"/>
    </source>
</evidence>
<comment type="domain">
    <text evidence="12">Consists of two distinct domains, a catalytic core and a N-terminal extension that is involved in tRNA binding.</text>
</comment>
<comment type="caution">
    <text evidence="15">The sequence shown here is derived from an EMBL/GenBank/DDBJ whole genome shotgun (WGS) entry which is preliminary data.</text>
</comment>
<keyword evidence="8 12" id="KW-0648">Protein biosynthesis</keyword>
<protein>
    <recommendedName>
        <fullName evidence="12">Serine--tRNA ligase</fullName>
        <ecNumber evidence="12">6.1.1.11</ecNumber>
    </recommendedName>
    <alternativeName>
        <fullName evidence="12">Seryl-tRNA synthetase</fullName>
        <shortName evidence="12">SerRS</shortName>
    </alternativeName>
    <alternativeName>
        <fullName evidence="12">Seryl-tRNA(Ser/Sec) synthetase</fullName>
    </alternativeName>
</protein>
<evidence type="ECO:0000313" key="16">
    <source>
        <dbReference type="Proteomes" id="UP000017131"/>
    </source>
</evidence>
<name>A0ABN0PG85_STASI</name>
<dbReference type="Gene3D" id="1.10.287.40">
    <property type="entry name" value="Serine-tRNA synthetase, tRNA binding domain"/>
    <property type="match status" value="1"/>
</dbReference>
<dbReference type="InterPro" id="IPR002314">
    <property type="entry name" value="aa-tRNA-synt_IIb"/>
</dbReference>
<keyword evidence="4 12" id="KW-0963">Cytoplasm</keyword>
<evidence type="ECO:0000256" key="11">
    <source>
        <dbReference type="ARBA" id="ARBA00048823"/>
    </source>
</evidence>
<feature type="binding site" evidence="12">
    <location>
        <begin position="262"/>
        <end position="264"/>
    </location>
    <ligand>
        <name>ATP</name>
        <dbReference type="ChEBI" id="CHEBI:30616"/>
    </ligand>
</feature>
<dbReference type="GeneID" id="77330264"/>
<evidence type="ECO:0000256" key="9">
    <source>
        <dbReference type="ARBA" id="ARBA00023146"/>
    </source>
</evidence>
<keyword evidence="7 12" id="KW-0067">ATP-binding</keyword>
<accession>A0ABN0PG85</accession>
<comment type="function">
    <text evidence="12">Catalyzes the attachment of serine to tRNA(Ser). Is also able to aminoacylate tRNA(Sec) with serine, to form the misacylated tRNA L-seryl-tRNA(Sec), which will be further converted into selenocysteinyl-tRNA(Sec).</text>
</comment>
<evidence type="ECO:0000259" key="14">
    <source>
        <dbReference type="PROSITE" id="PS50862"/>
    </source>
</evidence>
<dbReference type="NCBIfam" id="TIGR00414">
    <property type="entry name" value="serS"/>
    <property type="match status" value="1"/>
</dbReference>
<comment type="caution">
    <text evidence="12">Lacks conserved residue(s) required for the propagation of feature annotation.</text>
</comment>
<evidence type="ECO:0000256" key="10">
    <source>
        <dbReference type="ARBA" id="ARBA00047929"/>
    </source>
</evidence>
<dbReference type="SUPFAM" id="SSF55681">
    <property type="entry name" value="Class II aaRS and biotin synthetases"/>
    <property type="match status" value="1"/>
</dbReference>
<feature type="binding site" evidence="12">
    <location>
        <begin position="231"/>
        <end position="233"/>
    </location>
    <ligand>
        <name>L-serine</name>
        <dbReference type="ChEBI" id="CHEBI:33384"/>
    </ligand>
</feature>
<dbReference type="HAMAP" id="MF_00176">
    <property type="entry name" value="Ser_tRNA_synth_type1"/>
    <property type="match status" value="1"/>
</dbReference>
<dbReference type="EMBL" id="AXDY01000001">
    <property type="protein sequence ID" value="ERS94705.1"/>
    <property type="molecule type" value="Genomic_DNA"/>
</dbReference>
<keyword evidence="9 12" id="KW-0030">Aminoacyl-tRNA synthetase</keyword>
<dbReference type="Proteomes" id="UP000017131">
    <property type="component" value="Unassembled WGS sequence"/>
</dbReference>
<dbReference type="PANTHER" id="PTHR43697:SF1">
    <property type="entry name" value="SERINE--TRNA LIGASE"/>
    <property type="match status" value="1"/>
</dbReference>
<dbReference type="PANTHER" id="PTHR43697">
    <property type="entry name" value="SERYL-TRNA SYNTHETASE"/>
    <property type="match status" value="1"/>
</dbReference>
<dbReference type="CDD" id="cd00770">
    <property type="entry name" value="SerRS_core"/>
    <property type="match status" value="1"/>
</dbReference>
<dbReference type="InterPro" id="IPR002317">
    <property type="entry name" value="Ser-tRNA-ligase_type_1"/>
</dbReference>
<evidence type="ECO:0000256" key="1">
    <source>
        <dbReference type="ARBA" id="ARBA00004496"/>
    </source>
</evidence>
<keyword evidence="13" id="KW-0175">Coiled coil</keyword>
<proteinExistence type="inferred from homology"/>
<dbReference type="PRINTS" id="PR00981">
    <property type="entry name" value="TRNASYNTHSER"/>
</dbReference>
<dbReference type="EC" id="6.1.1.11" evidence="12"/>
<reference evidence="15 16" key="1">
    <citation type="journal article" date="2013" name="Genome Announc.">
        <title>Draft Genome Sequence of Staphylococcus simulans UMC-CNS-990, Isolated from a Case of Chronic Bovine Mastitis.</title>
        <authorList>
            <person name="Calcutt M.J."/>
            <person name="Foecking M.F."/>
            <person name="Hsieh H.Y."/>
            <person name="Perry J."/>
            <person name="Stewart G.C."/>
            <person name="Middleton J.R."/>
        </authorList>
    </citation>
    <scope>NUCLEOTIDE SEQUENCE [LARGE SCALE GENOMIC DNA]</scope>
    <source>
        <strain evidence="15 16">UMC-CNS-990</strain>
    </source>
</reference>
<evidence type="ECO:0000256" key="5">
    <source>
        <dbReference type="ARBA" id="ARBA00022598"/>
    </source>
</evidence>
<evidence type="ECO:0000256" key="2">
    <source>
        <dbReference type="ARBA" id="ARBA00005045"/>
    </source>
</evidence>
<sequence>MLDIKLFRNETDRLKEKVRLRGMDPQIVDKVLELDGKRRELIGKAEEMKAERNRVSGEIAEKKRNQENADDVIKQMRELGDKIKDIDTELNEVDDDLHYKLSTIPNIMHDDVPEGETDEENIEVKKWGTPREFDFEAKAHWDLVEELGMADFERAARVSGARFVFLTNEGAQLERALMNYMLTKHTTQHGYTEMMVPQLVNANSMYGTGQLPKFEEDLFKIEKEGLYMIPTAEVPLTNFYREEVLSADKLPGKFTGQSACFRSEAGSAGRDTRGLIRLHQFDKVELVRFEKPEDSWDALEQLTSDAEAILEELELPYRRVILCTGDLGFSSSKTYDLEVWLPSYQDYKEISSCSNMTDFQARRANIRFKRDKDAKPELVHTLNGSGLAVGRTFAAIVENYQNADGSITIPKALVPFMGGKEKIGPATK</sequence>
<feature type="binding site" evidence="12">
    <location>
        <position position="285"/>
    </location>
    <ligand>
        <name>L-serine</name>
        <dbReference type="ChEBI" id="CHEBI:33384"/>
    </ligand>
</feature>
<evidence type="ECO:0000256" key="12">
    <source>
        <dbReference type="HAMAP-Rule" id="MF_00176"/>
    </source>
</evidence>
<comment type="catalytic activity">
    <reaction evidence="10 12">
        <text>tRNA(Sec) + L-serine + ATP = L-seryl-tRNA(Sec) + AMP + diphosphate + H(+)</text>
        <dbReference type="Rhea" id="RHEA:42580"/>
        <dbReference type="Rhea" id="RHEA-COMP:9742"/>
        <dbReference type="Rhea" id="RHEA-COMP:10128"/>
        <dbReference type="ChEBI" id="CHEBI:15378"/>
        <dbReference type="ChEBI" id="CHEBI:30616"/>
        <dbReference type="ChEBI" id="CHEBI:33019"/>
        <dbReference type="ChEBI" id="CHEBI:33384"/>
        <dbReference type="ChEBI" id="CHEBI:78442"/>
        <dbReference type="ChEBI" id="CHEBI:78533"/>
        <dbReference type="ChEBI" id="CHEBI:456215"/>
        <dbReference type="EC" id="6.1.1.11"/>
    </reaction>
</comment>
<keyword evidence="16" id="KW-1185">Reference proteome</keyword>
<evidence type="ECO:0000256" key="13">
    <source>
        <dbReference type="SAM" id="Coils"/>
    </source>
</evidence>
<evidence type="ECO:0000256" key="7">
    <source>
        <dbReference type="ARBA" id="ARBA00022840"/>
    </source>
</evidence>
<evidence type="ECO:0000256" key="4">
    <source>
        <dbReference type="ARBA" id="ARBA00022490"/>
    </source>
</evidence>
<dbReference type="InterPro" id="IPR015866">
    <property type="entry name" value="Ser-tRNA-synth_1_N"/>
</dbReference>
<dbReference type="Pfam" id="PF00587">
    <property type="entry name" value="tRNA-synt_2b"/>
    <property type="match status" value="1"/>
</dbReference>
<comment type="subunit">
    <text evidence="12">Homodimer. The tRNA molecule binds across the dimer.</text>
</comment>